<feature type="transmembrane region" description="Helical" evidence="1">
    <location>
        <begin position="100"/>
        <end position="121"/>
    </location>
</feature>
<feature type="transmembrane region" description="Helical" evidence="1">
    <location>
        <begin position="25"/>
        <end position="49"/>
    </location>
</feature>
<keyword evidence="1" id="KW-0812">Transmembrane</keyword>
<dbReference type="KEGG" id="pbap:Pla133_13470"/>
<dbReference type="AlphaFoldDB" id="A0A518BH17"/>
<name>A0A518BH17_9BACT</name>
<keyword evidence="1" id="KW-1133">Transmembrane helix</keyword>
<dbReference type="Proteomes" id="UP000316921">
    <property type="component" value="Chromosome"/>
</dbReference>
<accession>A0A518BH17</accession>
<dbReference type="Pfam" id="PF09990">
    <property type="entry name" value="DUF2231"/>
    <property type="match status" value="1"/>
</dbReference>
<keyword evidence="4" id="KW-1185">Reference proteome</keyword>
<sequence>MHADCTGSPGNPEIPDMNTTPIHPLIVHLPMALAVLMPLVAGGVFVAWWRGYFRKRTWSVVCLLQAAMLASSLVAMRTGESDEERVEQVVPEAAIERHEAAAQLFTWGSGLLLVVSLLPLLSRSPGRARAAGLVTLGGTLVVLGLGYKVGSAGGRLVYEHGAAAAFTATDQGAPSRPPASHGDDDRY</sequence>
<dbReference type="EMBL" id="CP036287">
    <property type="protein sequence ID" value="QDU66280.1"/>
    <property type="molecule type" value="Genomic_DNA"/>
</dbReference>
<feature type="transmembrane region" description="Helical" evidence="1">
    <location>
        <begin position="128"/>
        <end position="147"/>
    </location>
</feature>
<evidence type="ECO:0000313" key="3">
    <source>
        <dbReference type="EMBL" id="QDU66280.1"/>
    </source>
</evidence>
<evidence type="ECO:0000256" key="1">
    <source>
        <dbReference type="SAM" id="Phobius"/>
    </source>
</evidence>
<evidence type="ECO:0000259" key="2">
    <source>
        <dbReference type="Pfam" id="PF09990"/>
    </source>
</evidence>
<dbReference type="InterPro" id="IPR019251">
    <property type="entry name" value="DUF2231_TM"/>
</dbReference>
<keyword evidence="1" id="KW-0472">Membrane</keyword>
<protein>
    <recommendedName>
        <fullName evidence="2">DUF2231 domain-containing protein</fullName>
    </recommendedName>
</protein>
<reference evidence="3 4" key="1">
    <citation type="submission" date="2019-02" db="EMBL/GenBank/DDBJ databases">
        <title>Deep-cultivation of Planctomycetes and their phenomic and genomic characterization uncovers novel biology.</title>
        <authorList>
            <person name="Wiegand S."/>
            <person name="Jogler M."/>
            <person name="Boedeker C."/>
            <person name="Pinto D."/>
            <person name="Vollmers J."/>
            <person name="Rivas-Marin E."/>
            <person name="Kohn T."/>
            <person name="Peeters S.H."/>
            <person name="Heuer A."/>
            <person name="Rast P."/>
            <person name="Oberbeckmann S."/>
            <person name="Bunk B."/>
            <person name="Jeske O."/>
            <person name="Meyerdierks A."/>
            <person name="Storesund J.E."/>
            <person name="Kallscheuer N."/>
            <person name="Luecker S."/>
            <person name="Lage O.M."/>
            <person name="Pohl T."/>
            <person name="Merkel B.J."/>
            <person name="Hornburger P."/>
            <person name="Mueller R.-W."/>
            <person name="Bruemmer F."/>
            <person name="Labrenz M."/>
            <person name="Spormann A.M."/>
            <person name="Op den Camp H."/>
            <person name="Overmann J."/>
            <person name="Amann R."/>
            <person name="Jetten M.S.M."/>
            <person name="Mascher T."/>
            <person name="Medema M.H."/>
            <person name="Devos D.P."/>
            <person name="Kaster A.-K."/>
            <person name="Ovreas L."/>
            <person name="Rohde M."/>
            <person name="Galperin M.Y."/>
            <person name="Jogler C."/>
        </authorList>
    </citation>
    <scope>NUCLEOTIDE SEQUENCE [LARGE SCALE GENOMIC DNA]</scope>
    <source>
        <strain evidence="3 4">Pla133</strain>
    </source>
</reference>
<evidence type="ECO:0000313" key="4">
    <source>
        <dbReference type="Proteomes" id="UP000316921"/>
    </source>
</evidence>
<feature type="domain" description="DUF2231" evidence="2">
    <location>
        <begin position="20"/>
        <end position="163"/>
    </location>
</feature>
<organism evidence="3 4">
    <name type="scientific">Engelhardtia mirabilis</name>
    <dbReference type="NCBI Taxonomy" id="2528011"/>
    <lineage>
        <taxon>Bacteria</taxon>
        <taxon>Pseudomonadati</taxon>
        <taxon>Planctomycetota</taxon>
        <taxon>Planctomycetia</taxon>
        <taxon>Planctomycetia incertae sedis</taxon>
        <taxon>Engelhardtia</taxon>
    </lineage>
</organism>
<gene>
    <name evidence="3" type="ORF">Pla133_13470</name>
</gene>
<proteinExistence type="predicted"/>